<organism evidence="10 11">
    <name type="scientific">OM182 bacterium MED-G24</name>
    <dbReference type="NCBI Taxonomy" id="1986255"/>
    <lineage>
        <taxon>Bacteria</taxon>
        <taxon>Pseudomonadati</taxon>
        <taxon>Pseudomonadota</taxon>
        <taxon>Gammaproteobacteria</taxon>
        <taxon>OMG group</taxon>
        <taxon>OM182 clade</taxon>
    </lineage>
</organism>
<evidence type="ECO:0000256" key="3">
    <source>
        <dbReference type="ARBA" id="ARBA00022801"/>
    </source>
</evidence>
<dbReference type="Gene3D" id="1.10.340.30">
    <property type="entry name" value="Hypothetical protein, domain 2"/>
    <property type="match status" value="1"/>
</dbReference>
<dbReference type="InterPro" id="IPR005019">
    <property type="entry name" value="Adenine_glyco"/>
</dbReference>
<sequence length="190" mass="21474">MNRCAWCGDDPTYVSYHDNEWGVPCFDERALFESLVLEGAQAGLSWITILRKRPRYREVMDGFDVDAIANYDNDKVANLLADPGIVRNRLKIAASIDNARALITLRQQGISFVNYIWSFVDHRPIVNAIPSEDRIPGSTAISMAMSRSLKRHGFRFVGPTICYAFMQACGLVNDHVIGCDRFVPCQNELR</sequence>
<comment type="catalytic activity">
    <reaction evidence="6">
        <text>Hydrolysis of alkylated DNA, releasing 3-methyladenine.</text>
        <dbReference type="EC" id="3.2.2.20"/>
    </reaction>
</comment>
<accession>A0A2A5WX55</accession>
<feature type="binding site" evidence="9">
    <location>
        <position position="17"/>
    </location>
    <ligand>
        <name>Zn(2+)</name>
        <dbReference type="ChEBI" id="CHEBI:29105"/>
    </ligand>
</feature>
<dbReference type="InterPro" id="IPR004597">
    <property type="entry name" value="Tag"/>
</dbReference>
<dbReference type="SUPFAM" id="SSF48150">
    <property type="entry name" value="DNA-glycosylase"/>
    <property type="match status" value="1"/>
</dbReference>
<dbReference type="EC" id="3.2.2.20" evidence="8"/>
<evidence type="ECO:0000256" key="7">
    <source>
        <dbReference type="ARBA" id="ARBA00057608"/>
    </source>
</evidence>
<keyword evidence="2" id="KW-0227">DNA damage</keyword>
<keyword evidence="5" id="KW-0234">DNA repair</keyword>
<evidence type="ECO:0000313" key="10">
    <source>
        <dbReference type="EMBL" id="PDH41150.1"/>
    </source>
</evidence>
<dbReference type="InterPro" id="IPR052891">
    <property type="entry name" value="DNA-3mA_glycosylase"/>
</dbReference>
<evidence type="ECO:0000256" key="8">
    <source>
        <dbReference type="ARBA" id="ARBA00066766"/>
    </source>
</evidence>
<evidence type="ECO:0000256" key="1">
    <source>
        <dbReference type="ARBA" id="ARBA00022723"/>
    </source>
</evidence>
<dbReference type="InterPro" id="IPR011257">
    <property type="entry name" value="DNA_glycosylase"/>
</dbReference>
<dbReference type="EMBL" id="NTKD01000006">
    <property type="protein sequence ID" value="PDH41150.1"/>
    <property type="molecule type" value="Genomic_DNA"/>
</dbReference>
<dbReference type="PANTHER" id="PTHR30037:SF4">
    <property type="entry name" value="DNA-3-METHYLADENINE GLYCOSYLASE I"/>
    <property type="match status" value="1"/>
</dbReference>
<dbReference type="PANTHER" id="PTHR30037">
    <property type="entry name" value="DNA-3-METHYLADENINE GLYCOSYLASE 1"/>
    <property type="match status" value="1"/>
</dbReference>
<evidence type="ECO:0000256" key="6">
    <source>
        <dbReference type="ARBA" id="ARBA00052558"/>
    </source>
</evidence>
<evidence type="ECO:0000256" key="4">
    <source>
        <dbReference type="ARBA" id="ARBA00022833"/>
    </source>
</evidence>
<dbReference type="NCBIfam" id="TIGR00624">
    <property type="entry name" value="tag"/>
    <property type="match status" value="1"/>
</dbReference>
<evidence type="ECO:0000256" key="9">
    <source>
        <dbReference type="PIRSR" id="PIRSR604597-1"/>
    </source>
</evidence>
<keyword evidence="1 9" id="KW-0479">Metal-binding</keyword>
<dbReference type="GO" id="GO:0046872">
    <property type="term" value="F:metal ion binding"/>
    <property type="evidence" value="ECO:0007669"/>
    <property type="project" value="UniProtKB-KW"/>
</dbReference>
<evidence type="ECO:0000313" key="11">
    <source>
        <dbReference type="Proteomes" id="UP000219327"/>
    </source>
</evidence>
<comment type="function">
    <text evidence="7">Hydrolysis of the deoxyribose N-glycosidic bond to excise 3-methyladenine from the damaged DNA polymer formed by alkylation lesions.</text>
</comment>
<protein>
    <recommendedName>
        <fullName evidence="8">DNA-3-methyladenine glycosylase I</fullName>
        <ecNumber evidence="8">3.2.2.20</ecNumber>
    </recommendedName>
</protein>
<dbReference type="GO" id="GO:0008725">
    <property type="term" value="F:DNA-3-methyladenine glycosylase activity"/>
    <property type="evidence" value="ECO:0007669"/>
    <property type="project" value="UniProtKB-EC"/>
</dbReference>
<keyword evidence="3" id="KW-0378">Hydrolase</keyword>
<dbReference type="FunFam" id="1.10.340.30:FF:000009">
    <property type="entry name" value="DNA-3-methyladenine glycosylase I"/>
    <property type="match status" value="1"/>
</dbReference>
<dbReference type="Pfam" id="PF03352">
    <property type="entry name" value="Adenine_glyco"/>
    <property type="match status" value="1"/>
</dbReference>
<evidence type="ECO:0000256" key="5">
    <source>
        <dbReference type="ARBA" id="ARBA00023204"/>
    </source>
</evidence>
<feature type="binding site" evidence="9">
    <location>
        <position position="179"/>
    </location>
    <ligand>
        <name>Zn(2+)</name>
        <dbReference type="ChEBI" id="CHEBI:29105"/>
    </ligand>
</feature>
<feature type="binding site" evidence="9">
    <location>
        <position position="4"/>
    </location>
    <ligand>
        <name>Zn(2+)</name>
        <dbReference type="ChEBI" id="CHEBI:29105"/>
    </ligand>
</feature>
<evidence type="ECO:0000256" key="2">
    <source>
        <dbReference type="ARBA" id="ARBA00022763"/>
    </source>
</evidence>
<dbReference type="GO" id="GO:0006284">
    <property type="term" value="P:base-excision repair"/>
    <property type="evidence" value="ECO:0007669"/>
    <property type="project" value="InterPro"/>
</dbReference>
<keyword evidence="4 9" id="KW-0862">Zinc</keyword>
<gene>
    <name evidence="10" type="ORF">CNE99_02345</name>
</gene>
<feature type="binding site" evidence="9">
    <location>
        <position position="175"/>
    </location>
    <ligand>
        <name>Zn(2+)</name>
        <dbReference type="ChEBI" id="CHEBI:29105"/>
    </ligand>
</feature>
<proteinExistence type="predicted"/>
<reference evidence="10 11" key="1">
    <citation type="submission" date="2017-08" db="EMBL/GenBank/DDBJ databases">
        <title>Fine stratification of microbial communities through a metagenomic profile of the photic zone.</title>
        <authorList>
            <person name="Haro-Moreno J.M."/>
            <person name="Lopez-Perez M."/>
            <person name="De La Torre J."/>
            <person name="Picazo A."/>
            <person name="Camacho A."/>
            <person name="Rodriguez-Valera F."/>
        </authorList>
    </citation>
    <scope>NUCLEOTIDE SEQUENCE [LARGE SCALE GENOMIC DNA]</scope>
    <source>
        <strain evidence="10">MED-G24</strain>
    </source>
</reference>
<dbReference type="Proteomes" id="UP000219327">
    <property type="component" value="Unassembled WGS sequence"/>
</dbReference>
<dbReference type="AlphaFoldDB" id="A0A2A5WX55"/>
<comment type="caution">
    <text evidence="10">The sequence shown here is derived from an EMBL/GenBank/DDBJ whole genome shotgun (WGS) entry which is preliminary data.</text>
</comment>
<name>A0A2A5WX55_9GAMM</name>